<dbReference type="InterPro" id="IPR044837">
    <property type="entry name" value="REM16-like"/>
</dbReference>
<dbReference type="Pfam" id="PF02362">
    <property type="entry name" value="B3"/>
    <property type="match status" value="1"/>
</dbReference>
<proteinExistence type="predicted"/>
<organism evidence="8">
    <name type="scientific">Oryza glumipatula</name>
    <dbReference type="NCBI Taxonomy" id="40148"/>
    <lineage>
        <taxon>Eukaryota</taxon>
        <taxon>Viridiplantae</taxon>
        <taxon>Streptophyta</taxon>
        <taxon>Embryophyta</taxon>
        <taxon>Tracheophyta</taxon>
        <taxon>Spermatophyta</taxon>
        <taxon>Magnoliopsida</taxon>
        <taxon>Liliopsida</taxon>
        <taxon>Poales</taxon>
        <taxon>Poaceae</taxon>
        <taxon>BOP clade</taxon>
        <taxon>Oryzoideae</taxon>
        <taxon>Oryzeae</taxon>
        <taxon>Oryzinae</taxon>
        <taxon>Oryza</taxon>
    </lineage>
</organism>
<reference evidence="8" key="2">
    <citation type="submission" date="2018-05" db="EMBL/GenBank/DDBJ databases">
        <title>OgluRS3 (Oryza glumaepatula Reference Sequence Version 3).</title>
        <authorList>
            <person name="Zhang J."/>
            <person name="Kudrna D."/>
            <person name="Lee S."/>
            <person name="Talag J."/>
            <person name="Welchert J."/>
            <person name="Wing R.A."/>
        </authorList>
    </citation>
    <scope>NUCLEOTIDE SEQUENCE [LARGE SCALE GENOMIC DNA]</scope>
</reference>
<keyword evidence="3" id="KW-0238">DNA-binding</keyword>
<keyword evidence="9" id="KW-1185">Reference proteome</keyword>
<dbReference type="SMART" id="SM01019">
    <property type="entry name" value="B3"/>
    <property type="match status" value="1"/>
</dbReference>
<evidence type="ECO:0000256" key="1">
    <source>
        <dbReference type="ARBA" id="ARBA00004123"/>
    </source>
</evidence>
<keyword evidence="5" id="KW-0539">Nucleus</keyword>
<keyword evidence="2" id="KW-0805">Transcription regulation</keyword>
<evidence type="ECO:0000259" key="7">
    <source>
        <dbReference type="PROSITE" id="PS50863"/>
    </source>
</evidence>
<feature type="domain" description="TF-B3" evidence="7">
    <location>
        <begin position="93"/>
        <end position="148"/>
    </location>
</feature>
<evidence type="ECO:0000256" key="6">
    <source>
        <dbReference type="SAM" id="MobiDB-lite"/>
    </source>
</evidence>
<accession>A0A0E0ATY6</accession>
<keyword evidence="4" id="KW-0804">Transcription</keyword>
<dbReference type="AlphaFoldDB" id="A0A0E0ATY6"/>
<dbReference type="PROSITE" id="PS50863">
    <property type="entry name" value="B3"/>
    <property type="match status" value="1"/>
</dbReference>
<dbReference type="CDD" id="cd10017">
    <property type="entry name" value="B3_DNA"/>
    <property type="match status" value="1"/>
</dbReference>
<sequence length="168" mass="19040">MICLSLTKGKLSAGGNGCSENKKHGASNESLHNRKSNDFPYVLPHRRHLSPFQEKVVLEKIEAIRCEVPICVAIMKDYNVDYSSRKCCLLCMGNTWETKMIVSGNLTRWFLTGGWPKFACDNRLRAGDICLFELKEERRLTMALTRNIGCRAKGPFNMVSADCRKDYA</sequence>
<protein>
    <recommendedName>
        <fullName evidence="7">TF-B3 domain-containing protein</fullName>
    </recommendedName>
</protein>
<dbReference type="PANTHER" id="PTHR31391:SF23">
    <property type="entry name" value="B3 DOMAIN-CONTAINING PROTEIN OS03G0619800"/>
    <property type="match status" value="1"/>
</dbReference>
<evidence type="ECO:0000256" key="3">
    <source>
        <dbReference type="ARBA" id="ARBA00023125"/>
    </source>
</evidence>
<evidence type="ECO:0000313" key="9">
    <source>
        <dbReference type="Proteomes" id="UP000026961"/>
    </source>
</evidence>
<dbReference type="HOGENOM" id="CLU_1588990_0_0_1"/>
<dbReference type="Proteomes" id="UP000026961">
    <property type="component" value="Chromosome 8"/>
</dbReference>
<dbReference type="SUPFAM" id="SSF101936">
    <property type="entry name" value="DNA-binding pseudobarrel domain"/>
    <property type="match status" value="1"/>
</dbReference>
<dbReference type="Gramene" id="OGLUM08G11380.1">
    <property type="protein sequence ID" value="OGLUM08G11380.1"/>
    <property type="gene ID" value="OGLUM08G11380"/>
</dbReference>
<dbReference type="InterPro" id="IPR015300">
    <property type="entry name" value="DNA-bd_pseudobarrel_sf"/>
</dbReference>
<evidence type="ECO:0000256" key="5">
    <source>
        <dbReference type="ARBA" id="ARBA00023242"/>
    </source>
</evidence>
<dbReference type="PANTHER" id="PTHR31391">
    <property type="entry name" value="B3 DOMAIN-CONTAINING PROTEIN OS11G0197600-RELATED"/>
    <property type="match status" value="1"/>
</dbReference>
<evidence type="ECO:0000256" key="4">
    <source>
        <dbReference type="ARBA" id="ARBA00023163"/>
    </source>
</evidence>
<evidence type="ECO:0000313" key="8">
    <source>
        <dbReference type="EnsemblPlants" id="OGLUM08G11380.1"/>
    </source>
</evidence>
<name>A0A0E0ATY6_9ORYZ</name>
<feature type="region of interest" description="Disordered" evidence="6">
    <location>
        <begin position="11"/>
        <end position="33"/>
    </location>
</feature>
<dbReference type="GO" id="GO:0005634">
    <property type="term" value="C:nucleus"/>
    <property type="evidence" value="ECO:0007669"/>
    <property type="project" value="UniProtKB-SubCell"/>
</dbReference>
<comment type="subcellular location">
    <subcellularLocation>
        <location evidence="1">Nucleus</location>
    </subcellularLocation>
</comment>
<dbReference type="GO" id="GO:0003677">
    <property type="term" value="F:DNA binding"/>
    <property type="evidence" value="ECO:0007669"/>
    <property type="project" value="UniProtKB-KW"/>
</dbReference>
<reference evidence="8" key="1">
    <citation type="submission" date="2015-04" db="UniProtKB">
        <authorList>
            <consortium name="EnsemblPlants"/>
        </authorList>
    </citation>
    <scope>IDENTIFICATION</scope>
</reference>
<dbReference type="InterPro" id="IPR003340">
    <property type="entry name" value="B3_DNA-bd"/>
</dbReference>
<dbReference type="Gene3D" id="2.40.330.10">
    <property type="entry name" value="DNA-binding pseudobarrel domain"/>
    <property type="match status" value="1"/>
</dbReference>
<dbReference type="EnsemblPlants" id="OGLUM08G11380.1">
    <property type="protein sequence ID" value="OGLUM08G11380.1"/>
    <property type="gene ID" value="OGLUM08G11380"/>
</dbReference>
<evidence type="ECO:0000256" key="2">
    <source>
        <dbReference type="ARBA" id="ARBA00023015"/>
    </source>
</evidence>